<accession>A0A1H8MDE1</accession>
<dbReference type="InterPro" id="IPR011044">
    <property type="entry name" value="Quino_amine_DH_bsu"/>
</dbReference>
<dbReference type="SUPFAM" id="SSF50969">
    <property type="entry name" value="YVTN repeat-like/Quinoprotein amine dehydrogenase"/>
    <property type="match status" value="1"/>
</dbReference>
<dbReference type="PIRSF" id="PIRSF028101">
    <property type="entry name" value="UCP028101"/>
    <property type="match status" value="1"/>
</dbReference>
<evidence type="ECO:0000313" key="3">
    <source>
        <dbReference type="Proteomes" id="UP000198893"/>
    </source>
</evidence>
<dbReference type="InterPro" id="IPR006311">
    <property type="entry name" value="TAT_signal"/>
</dbReference>
<name>A0A1H8MDE1_9RHOB</name>
<sequence>MSTRREFMTALAAASALPSLSWADAGSPAFLAAAREPDGTYALFGLDRTGADVLRIPLPDRGHAAAAHPRMPEAVAIARRPGTFAMVIDCATGRLLHRLNAPAGRHLYGHGAFIEEGAVLCTTENDIETGEGRIGLWARDAGYRRIGEIPSGGIGPHEIIALPGDVLAVANGGIRTHPDNGREKQNLDTMHPNLSYVTLAGGVKESVALGPELHKASIRHLAAGDGVVAFAMQWQGPMPDPAPLLGFHRLGGAPVLCAADLTEQIAMDGYAGSVAIAGGRAAITSPRGGRVHIYSLEGDFLATLRRRDVCGIAPDGANFVLTDGMGGIFSTIRTTLRLERRAERAWDNHLVRIGG</sequence>
<dbReference type="InterPro" id="IPR008311">
    <property type="entry name" value="UCP028101"/>
</dbReference>
<dbReference type="EMBL" id="FODS01000002">
    <property type="protein sequence ID" value="SEO15280.1"/>
    <property type="molecule type" value="Genomic_DNA"/>
</dbReference>
<reference evidence="2 3" key="1">
    <citation type="submission" date="2016-10" db="EMBL/GenBank/DDBJ databases">
        <authorList>
            <person name="de Groot N.N."/>
        </authorList>
    </citation>
    <scope>NUCLEOTIDE SEQUENCE [LARGE SCALE GENOMIC DNA]</scope>
    <source>
        <strain evidence="2 3">DSM 27842</strain>
    </source>
</reference>
<feature type="signal peptide" evidence="1">
    <location>
        <begin position="1"/>
        <end position="23"/>
    </location>
</feature>
<organism evidence="2 3">
    <name type="scientific">Salinihabitans flavidus</name>
    <dbReference type="NCBI Taxonomy" id="569882"/>
    <lineage>
        <taxon>Bacteria</taxon>
        <taxon>Pseudomonadati</taxon>
        <taxon>Pseudomonadota</taxon>
        <taxon>Alphaproteobacteria</taxon>
        <taxon>Rhodobacterales</taxon>
        <taxon>Roseobacteraceae</taxon>
        <taxon>Salinihabitans</taxon>
    </lineage>
</organism>
<proteinExistence type="predicted"/>
<dbReference type="PROSITE" id="PS51318">
    <property type="entry name" value="TAT"/>
    <property type="match status" value="1"/>
</dbReference>
<feature type="chain" id="PRO_5011794904" description="Twin-arginine translocation pathway signal" evidence="1">
    <location>
        <begin position="24"/>
        <end position="355"/>
    </location>
</feature>
<keyword evidence="1" id="KW-0732">Signal</keyword>
<dbReference type="OrthoDB" id="5624218at2"/>
<evidence type="ECO:0008006" key="4">
    <source>
        <dbReference type="Google" id="ProtNLM"/>
    </source>
</evidence>
<keyword evidence="3" id="KW-1185">Reference proteome</keyword>
<gene>
    <name evidence="2" type="ORF">SAMN04490248_10233</name>
</gene>
<dbReference type="AlphaFoldDB" id="A0A1H8MDE1"/>
<dbReference type="RefSeq" id="WP_093114985.1">
    <property type="nucleotide sequence ID" value="NZ_FODS01000002.1"/>
</dbReference>
<evidence type="ECO:0000313" key="2">
    <source>
        <dbReference type="EMBL" id="SEO15280.1"/>
    </source>
</evidence>
<dbReference type="Pfam" id="PF07433">
    <property type="entry name" value="DUF1513"/>
    <property type="match status" value="1"/>
</dbReference>
<dbReference type="Proteomes" id="UP000198893">
    <property type="component" value="Unassembled WGS sequence"/>
</dbReference>
<protein>
    <recommendedName>
        <fullName evidence="4">Twin-arginine translocation pathway signal</fullName>
    </recommendedName>
</protein>
<dbReference type="STRING" id="569882.SAMN04490248_10233"/>
<evidence type="ECO:0000256" key="1">
    <source>
        <dbReference type="SAM" id="SignalP"/>
    </source>
</evidence>